<reference evidence="2 3" key="1">
    <citation type="submission" date="2018-11" db="EMBL/GenBank/DDBJ databases">
        <authorList>
            <consortium name="Pathogen Informatics"/>
        </authorList>
    </citation>
    <scope>NUCLEOTIDE SEQUENCE [LARGE SCALE GENOMIC DNA]</scope>
</reference>
<reference evidence="4" key="2">
    <citation type="submission" date="2019-09" db="UniProtKB">
        <authorList>
            <consortium name="WormBaseParasite"/>
        </authorList>
    </citation>
    <scope>IDENTIFICATION</scope>
</reference>
<proteinExistence type="predicted"/>
<feature type="chain" id="PRO_5044551864" evidence="1">
    <location>
        <begin position="17"/>
        <end position="143"/>
    </location>
</feature>
<keyword evidence="3" id="KW-1185">Reference proteome</keyword>
<sequence>MVQLPLAVTLLKVVLGSRYLHIVTSEREPLPPMCIASPDQTLQEMIKALILSVIVATTVADDKCDYYGQKYEDGETWFDDKLKMRCTVNEKGPRINAVACLTPTKNEPVLSGESSVVDFISLAALKRWAEHYVISAAISSTAE</sequence>
<keyword evidence="1" id="KW-0732">Signal</keyword>
<evidence type="ECO:0000313" key="3">
    <source>
        <dbReference type="Proteomes" id="UP000050761"/>
    </source>
</evidence>
<feature type="signal peptide" evidence="1">
    <location>
        <begin position="1"/>
        <end position="16"/>
    </location>
</feature>
<organism evidence="3 4">
    <name type="scientific">Heligmosomoides polygyrus</name>
    <name type="common">Parasitic roundworm</name>
    <dbReference type="NCBI Taxonomy" id="6339"/>
    <lineage>
        <taxon>Eukaryota</taxon>
        <taxon>Metazoa</taxon>
        <taxon>Ecdysozoa</taxon>
        <taxon>Nematoda</taxon>
        <taxon>Chromadorea</taxon>
        <taxon>Rhabditida</taxon>
        <taxon>Rhabditina</taxon>
        <taxon>Rhabditomorpha</taxon>
        <taxon>Strongyloidea</taxon>
        <taxon>Heligmosomidae</taxon>
        <taxon>Heligmosomoides</taxon>
    </lineage>
</organism>
<protein>
    <submittedName>
        <fullName evidence="4">Secreted protein</fullName>
    </submittedName>
</protein>
<accession>A0A3P8B429</accession>
<evidence type="ECO:0000313" key="4">
    <source>
        <dbReference type="WBParaSite" id="HPBE_0001594101-mRNA-1"/>
    </source>
</evidence>
<dbReference type="EMBL" id="UZAH01029127">
    <property type="protein sequence ID" value="VDP04398.1"/>
    <property type="molecule type" value="Genomic_DNA"/>
</dbReference>
<evidence type="ECO:0000313" key="2">
    <source>
        <dbReference type="EMBL" id="VDP04398.1"/>
    </source>
</evidence>
<dbReference type="WBParaSite" id="HPBE_0001594101-mRNA-1">
    <property type="protein sequence ID" value="HPBE_0001594101-mRNA-1"/>
    <property type="gene ID" value="HPBE_0001594101"/>
</dbReference>
<dbReference type="AlphaFoldDB" id="A0A183G3G3"/>
<dbReference type="Proteomes" id="UP000050761">
    <property type="component" value="Unassembled WGS sequence"/>
</dbReference>
<evidence type="ECO:0000256" key="1">
    <source>
        <dbReference type="SAM" id="SignalP"/>
    </source>
</evidence>
<gene>
    <name evidence="2" type="ORF">HPBE_LOCUS15940</name>
</gene>
<name>A0A183G3G3_HELPZ</name>
<accession>A0A183G3G3</accession>